<dbReference type="SMART" id="SM00181">
    <property type="entry name" value="EGF"/>
    <property type="match status" value="3"/>
</dbReference>
<dbReference type="PROSITE" id="PS01186">
    <property type="entry name" value="EGF_2"/>
    <property type="match status" value="1"/>
</dbReference>
<evidence type="ECO:0000259" key="2">
    <source>
        <dbReference type="PROSITE" id="PS50026"/>
    </source>
</evidence>
<comment type="caution">
    <text evidence="1">Lacks conserved residue(s) required for the propagation of feature annotation.</text>
</comment>
<keyword evidence="1" id="KW-1015">Disulfide bond</keyword>
<accession>H2YB17</accession>
<dbReference type="AlphaFoldDB" id="H2YB17"/>
<evidence type="ECO:0000313" key="3">
    <source>
        <dbReference type="Ensembl" id="ENSCSAVP00000002515.1"/>
    </source>
</evidence>
<evidence type="ECO:0000256" key="1">
    <source>
        <dbReference type="PROSITE-ProRule" id="PRU00076"/>
    </source>
</evidence>
<feature type="disulfide bond" evidence="1">
    <location>
        <begin position="198"/>
        <end position="208"/>
    </location>
</feature>
<dbReference type="PROSITE" id="PS50026">
    <property type="entry name" value="EGF_3"/>
    <property type="match status" value="1"/>
</dbReference>
<feature type="disulfide bond" evidence="1">
    <location>
        <begin position="216"/>
        <end position="225"/>
    </location>
</feature>
<dbReference type="eggNOG" id="ENOG502S3N1">
    <property type="taxonomic scope" value="Eukaryota"/>
</dbReference>
<dbReference type="OMA" id="CICAARF"/>
<dbReference type="SUPFAM" id="SSF57196">
    <property type="entry name" value="EGF/Laminin"/>
    <property type="match status" value="1"/>
</dbReference>
<dbReference type="Proteomes" id="UP000007875">
    <property type="component" value="Unassembled WGS sequence"/>
</dbReference>
<dbReference type="GeneTree" id="ENSGT00390000008861"/>
<organism evidence="3 4">
    <name type="scientific">Ciona savignyi</name>
    <name type="common">Pacific transparent sea squirt</name>
    <dbReference type="NCBI Taxonomy" id="51511"/>
    <lineage>
        <taxon>Eukaryota</taxon>
        <taxon>Metazoa</taxon>
        <taxon>Chordata</taxon>
        <taxon>Tunicata</taxon>
        <taxon>Ascidiacea</taxon>
        <taxon>Phlebobranchia</taxon>
        <taxon>Cionidae</taxon>
        <taxon>Ciona</taxon>
    </lineage>
</organism>
<dbReference type="Ensembl" id="ENSCSAVT00000002556.1">
    <property type="protein sequence ID" value="ENSCSAVP00000002515.1"/>
    <property type="gene ID" value="ENSCSAVG00000001484.1"/>
</dbReference>
<keyword evidence="4" id="KW-1185">Reference proteome</keyword>
<reference evidence="4" key="1">
    <citation type="submission" date="2003-08" db="EMBL/GenBank/DDBJ databases">
        <authorList>
            <person name="Birren B."/>
            <person name="Nusbaum C."/>
            <person name="Abebe A."/>
            <person name="Abouelleil A."/>
            <person name="Adekoya E."/>
            <person name="Ait-zahra M."/>
            <person name="Allen N."/>
            <person name="Allen T."/>
            <person name="An P."/>
            <person name="Anderson M."/>
            <person name="Anderson S."/>
            <person name="Arachchi H."/>
            <person name="Armbruster J."/>
            <person name="Bachantsang P."/>
            <person name="Baldwin J."/>
            <person name="Barry A."/>
            <person name="Bayul T."/>
            <person name="Blitshsteyn B."/>
            <person name="Bloom T."/>
            <person name="Blye J."/>
            <person name="Boguslavskiy L."/>
            <person name="Borowsky M."/>
            <person name="Boukhgalter B."/>
            <person name="Brunache A."/>
            <person name="Butler J."/>
            <person name="Calixte N."/>
            <person name="Calvo S."/>
            <person name="Camarata J."/>
            <person name="Campo K."/>
            <person name="Chang J."/>
            <person name="Cheshatsang Y."/>
            <person name="Citroen M."/>
            <person name="Collymore A."/>
            <person name="Considine T."/>
            <person name="Cook A."/>
            <person name="Cooke P."/>
            <person name="Corum B."/>
            <person name="Cuomo C."/>
            <person name="David R."/>
            <person name="Dawoe T."/>
            <person name="Degray S."/>
            <person name="Dodge S."/>
            <person name="Dooley K."/>
            <person name="Dorje P."/>
            <person name="Dorjee K."/>
            <person name="Dorris L."/>
            <person name="Duffey N."/>
            <person name="Dupes A."/>
            <person name="Elkins T."/>
            <person name="Engels R."/>
            <person name="Erickson J."/>
            <person name="Farina A."/>
            <person name="Faro S."/>
            <person name="Ferreira P."/>
            <person name="Fischer H."/>
            <person name="Fitzgerald M."/>
            <person name="Foley K."/>
            <person name="Gage D."/>
            <person name="Galagan J."/>
            <person name="Gearin G."/>
            <person name="Gnerre S."/>
            <person name="Gnirke A."/>
            <person name="Goyette A."/>
            <person name="Graham J."/>
            <person name="Grandbois E."/>
            <person name="Gyaltsen K."/>
            <person name="Hafez N."/>
            <person name="Hagopian D."/>
            <person name="Hagos B."/>
            <person name="Hall J."/>
            <person name="Hatcher B."/>
            <person name="Heller A."/>
            <person name="Higgins H."/>
            <person name="Honan T."/>
            <person name="Horn A."/>
            <person name="Houde N."/>
            <person name="Hughes L."/>
            <person name="Hulme W."/>
            <person name="Husby E."/>
            <person name="Iliev I."/>
            <person name="Jaffe D."/>
            <person name="Jones C."/>
            <person name="Kamal M."/>
            <person name="Kamat A."/>
            <person name="Kamvysselis M."/>
            <person name="Karlsson E."/>
            <person name="Kells C."/>
            <person name="Kieu A."/>
            <person name="Kisner P."/>
            <person name="Kodira C."/>
            <person name="Kulbokas E."/>
            <person name="Labutti K."/>
            <person name="Lama D."/>
            <person name="Landers T."/>
            <person name="Leger J."/>
            <person name="Levine S."/>
            <person name="Lewis D."/>
            <person name="Lewis T."/>
            <person name="Lindblad-toh K."/>
            <person name="Liu X."/>
            <person name="Lokyitsang T."/>
            <person name="Lokyitsang Y."/>
            <person name="Lucien O."/>
            <person name="Lui A."/>
            <person name="Ma L.J."/>
            <person name="Mabbitt R."/>
            <person name="Macdonald J."/>
            <person name="Maclean C."/>
            <person name="Major J."/>
            <person name="Manning J."/>
            <person name="Marabella R."/>
            <person name="Maru K."/>
            <person name="Matthews C."/>
            <person name="Mauceli E."/>
            <person name="Mccarthy M."/>
            <person name="Mcdonough S."/>
            <person name="Mcghee T."/>
            <person name="Meldrim J."/>
            <person name="Meneus L."/>
            <person name="Mesirov J."/>
            <person name="Mihalev A."/>
            <person name="Mihova T."/>
            <person name="Mikkelsen T."/>
            <person name="Mlenga V."/>
            <person name="Moru K."/>
            <person name="Mozes J."/>
            <person name="Mulrain L."/>
            <person name="Munson G."/>
            <person name="Naylor J."/>
            <person name="Newes C."/>
            <person name="Nguyen C."/>
            <person name="Nguyen N."/>
            <person name="Nguyen T."/>
            <person name="Nicol R."/>
            <person name="Nielsen C."/>
            <person name="Nizzari M."/>
            <person name="Norbu C."/>
            <person name="Norbu N."/>
            <person name="O'donnell P."/>
            <person name="Okoawo O."/>
            <person name="O'leary S."/>
            <person name="Omotosho B."/>
            <person name="O'neill K."/>
            <person name="Osman S."/>
            <person name="Parker S."/>
            <person name="Perrin D."/>
            <person name="Phunkhang P."/>
            <person name="Piqani B."/>
            <person name="Purcell S."/>
            <person name="Rachupka T."/>
            <person name="Ramasamy U."/>
            <person name="Rameau R."/>
            <person name="Ray V."/>
            <person name="Raymond C."/>
            <person name="Retta R."/>
            <person name="Richardson S."/>
            <person name="Rise C."/>
            <person name="Rodriguez J."/>
            <person name="Rogers J."/>
            <person name="Rogov P."/>
            <person name="Rutman M."/>
            <person name="Schupbach R."/>
            <person name="Seaman C."/>
            <person name="Settipalli S."/>
            <person name="Sharpe T."/>
            <person name="Sheridan J."/>
            <person name="Sherpa N."/>
            <person name="Shi J."/>
            <person name="Smirnov S."/>
            <person name="Smith C."/>
            <person name="Sougnez C."/>
            <person name="Spencer B."/>
            <person name="Stalker J."/>
            <person name="Stange-thomann N."/>
            <person name="Stavropoulos S."/>
            <person name="Stetson K."/>
            <person name="Stone C."/>
            <person name="Stone S."/>
            <person name="Stubbs M."/>
            <person name="Talamas J."/>
            <person name="Tchuinga P."/>
            <person name="Tenzing P."/>
            <person name="Tesfaye S."/>
            <person name="Theodore J."/>
            <person name="Thoulutsang Y."/>
            <person name="Topham K."/>
            <person name="Towey S."/>
            <person name="Tsamla T."/>
            <person name="Tsomo N."/>
            <person name="Vallee D."/>
            <person name="Vassiliev H."/>
            <person name="Venkataraman V."/>
            <person name="Vinson J."/>
            <person name="Vo A."/>
            <person name="Wade C."/>
            <person name="Wang S."/>
            <person name="Wangchuk T."/>
            <person name="Wangdi T."/>
            <person name="Whittaker C."/>
            <person name="Wilkinson J."/>
            <person name="Wu Y."/>
            <person name="Wyman D."/>
            <person name="Yadav S."/>
            <person name="Yang S."/>
            <person name="Yang X."/>
            <person name="Yeager S."/>
            <person name="Yee E."/>
            <person name="Young G."/>
            <person name="Zainoun J."/>
            <person name="Zembeck L."/>
            <person name="Zimmer A."/>
            <person name="Zody M."/>
            <person name="Lander E."/>
        </authorList>
    </citation>
    <scope>NUCLEOTIDE SEQUENCE [LARGE SCALE GENOMIC DNA]</scope>
</reference>
<protein>
    <recommendedName>
        <fullName evidence="2">EGF-like domain-containing protein</fullName>
    </recommendedName>
</protein>
<evidence type="ECO:0000313" key="4">
    <source>
        <dbReference type="Proteomes" id="UP000007875"/>
    </source>
</evidence>
<reference evidence="3" key="2">
    <citation type="submission" date="2025-08" db="UniProtKB">
        <authorList>
            <consortium name="Ensembl"/>
        </authorList>
    </citation>
    <scope>IDENTIFICATION</scope>
</reference>
<name>H2YB17_CIOSA</name>
<proteinExistence type="predicted"/>
<dbReference type="PROSITE" id="PS00022">
    <property type="entry name" value="EGF_1"/>
    <property type="match status" value="2"/>
</dbReference>
<keyword evidence="1" id="KW-0245">EGF-like domain</keyword>
<dbReference type="HOGENOM" id="CLU_849805_0_0_1"/>
<dbReference type="InParanoid" id="H2YB17"/>
<dbReference type="STRING" id="51511.ENSCSAVP00000002515"/>
<feature type="domain" description="EGF-like" evidence="2">
    <location>
        <begin position="194"/>
        <end position="226"/>
    </location>
</feature>
<dbReference type="InterPro" id="IPR000742">
    <property type="entry name" value="EGF"/>
</dbReference>
<reference evidence="3" key="3">
    <citation type="submission" date="2025-09" db="UniProtKB">
        <authorList>
            <consortium name="Ensembl"/>
        </authorList>
    </citation>
    <scope>IDENTIFICATION</scope>
</reference>
<sequence length="327" mass="35467">MCKAENRHGIAVSYTSDVTVTQSMPNLVACKDKASQQLVSRGIIAACRGKWKGSVKKSSKQLCAKGWRVCGLRNRNILNKLTWAETVSLPGCYAYDAATSDHFACNRCSSRLKGNSMSGIGAGCGSLERSKTSCLNKGRIGVWNKLRGNSTDEFDVAVSNNFDVPSKTLSSCRYYKGVTTGIMCCKKKSNKRRKVPVCNPGCENGGVCKVGNVCQCPVGRSGYRCEVLNVALGRRCKTPCGPNSHCSRKGICKCDKGFKSTGDTCVARNSKKKGRCRGIVCQNGGRCRRGKCICAARFSGQRCEQQTLTQHSSHCTDRNVTITFVKS</sequence>
<dbReference type="Gene3D" id="2.10.25.10">
    <property type="entry name" value="Laminin"/>
    <property type="match status" value="2"/>
</dbReference>